<proteinExistence type="predicted"/>
<accession>A0A9N9HKE3</accession>
<name>A0A9N9HKE3_9GLOM</name>
<dbReference type="Proteomes" id="UP000789405">
    <property type="component" value="Unassembled WGS sequence"/>
</dbReference>
<comment type="caution">
    <text evidence="1">The sequence shown here is derived from an EMBL/GenBank/DDBJ whole genome shotgun (WGS) entry which is preliminary data.</text>
</comment>
<gene>
    <name evidence="1" type="ORF">DERYTH_LOCUS11846</name>
</gene>
<dbReference type="AlphaFoldDB" id="A0A9N9HKE3"/>
<evidence type="ECO:0000313" key="1">
    <source>
        <dbReference type="EMBL" id="CAG8681712.1"/>
    </source>
</evidence>
<protein>
    <submittedName>
        <fullName evidence="1">18585_t:CDS:1</fullName>
    </submittedName>
</protein>
<evidence type="ECO:0000313" key="2">
    <source>
        <dbReference type="Proteomes" id="UP000789405"/>
    </source>
</evidence>
<organism evidence="1 2">
    <name type="scientific">Dentiscutata erythropus</name>
    <dbReference type="NCBI Taxonomy" id="1348616"/>
    <lineage>
        <taxon>Eukaryota</taxon>
        <taxon>Fungi</taxon>
        <taxon>Fungi incertae sedis</taxon>
        <taxon>Mucoromycota</taxon>
        <taxon>Glomeromycotina</taxon>
        <taxon>Glomeromycetes</taxon>
        <taxon>Diversisporales</taxon>
        <taxon>Gigasporaceae</taxon>
        <taxon>Dentiscutata</taxon>
    </lineage>
</organism>
<dbReference type="EMBL" id="CAJVPY010007514">
    <property type="protein sequence ID" value="CAG8681712.1"/>
    <property type="molecule type" value="Genomic_DNA"/>
</dbReference>
<reference evidence="1" key="1">
    <citation type="submission" date="2021-06" db="EMBL/GenBank/DDBJ databases">
        <authorList>
            <person name="Kallberg Y."/>
            <person name="Tangrot J."/>
            <person name="Rosling A."/>
        </authorList>
    </citation>
    <scope>NUCLEOTIDE SEQUENCE</scope>
    <source>
        <strain evidence="1">MA453B</strain>
    </source>
</reference>
<sequence>MSKHNVREVFLSNFATDLVKPAASNALNSSCVLGKGHLHSIPHFSQLEHLILLHILDPSSYTDIFLDIQYNEMMLLK</sequence>
<keyword evidence="2" id="KW-1185">Reference proteome</keyword>